<keyword evidence="4" id="KW-1185">Reference proteome</keyword>
<dbReference type="InterPro" id="IPR022385">
    <property type="entry name" value="Rhs_assc_core"/>
</dbReference>
<dbReference type="PANTHER" id="PTHR32305">
    <property type="match status" value="1"/>
</dbReference>
<dbReference type="Pfam" id="PF14427">
    <property type="entry name" value="Pput2613-deam"/>
    <property type="match status" value="1"/>
</dbReference>
<dbReference type="NCBIfam" id="TIGR03696">
    <property type="entry name" value="Rhs_assc_core"/>
    <property type="match status" value="1"/>
</dbReference>
<dbReference type="InterPro" id="IPR001826">
    <property type="entry name" value="RHS"/>
</dbReference>
<name>A0ABX0RM12_9GAMM</name>
<sequence>PSVQIQYLHCDLNSAPLECTDEQGQLRWSGDYAPFGEVTNPVINSMPMLKNQVHIPLRYAGQYEDEETGLHYNLFRYYDPQVGRFTTPDPIGVLGGFNLYQYAPNPNGWIDPLGLSFGSGKGTHTANATLFDSDGNIKAQGIWQSGNMTPEEKALGFPQSSLATHTEARITRELDQIASPGDKLVIDGQYPPCTSCRGKMNKFKLNTGSDVVYTWPDAKGEKNVWAAAGKKLTRAKTCSGLRNNQ</sequence>
<protein>
    <submittedName>
        <fullName evidence="3">Type IV secretion protein Rhs</fullName>
    </submittedName>
</protein>
<dbReference type="PANTHER" id="PTHR32305:SF15">
    <property type="entry name" value="PROTEIN RHSA-RELATED"/>
    <property type="match status" value="1"/>
</dbReference>
<evidence type="ECO:0000259" key="2">
    <source>
        <dbReference type="Pfam" id="PF03527"/>
    </source>
</evidence>
<dbReference type="RefSeq" id="WP_205297494.1">
    <property type="nucleotide sequence ID" value="NZ_VWXF01000015.1"/>
</dbReference>
<comment type="similarity">
    <text evidence="1">Belongs to the RHS family.</text>
</comment>
<dbReference type="Gene3D" id="2.180.10.10">
    <property type="entry name" value="RHS repeat-associated core"/>
    <property type="match status" value="1"/>
</dbReference>
<accession>A0ABX0RM12</accession>
<feature type="non-terminal residue" evidence="3">
    <location>
        <position position="1"/>
    </location>
</feature>
<evidence type="ECO:0000256" key="1">
    <source>
        <dbReference type="ARBA" id="ARBA00009455"/>
    </source>
</evidence>
<dbReference type="InterPro" id="IPR050708">
    <property type="entry name" value="T6SS_VgrG/RHS"/>
</dbReference>
<dbReference type="EMBL" id="VWXF01000015">
    <property type="protein sequence ID" value="NIF24400.1"/>
    <property type="molecule type" value="Genomic_DNA"/>
</dbReference>
<gene>
    <name evidence="3" type="ORF">F3J40_22770</name>
</gene>
<reference evidence="3 4" key="1">
    <citation type="journal article" date="2019" name="bioRxiv">
        <title>Bacteria contribute to plant secondary compound degradation in a generalist herbivore system.</title>
        <authorList>
            <person name="Francoeur C.B."/>
            <person name="Khadempour L."/>
            <person name="Moreira-Soto R.D."/>
            <person name="Gotting K."/>
            <person name="Book A.J."/>
            <person name="Pinto-Tomas A.A."/>
            <person name="Keefover-Ring K."/>
            <person name="Currie C.R."/>
        </authorList>
    </citation>
    <scope>NUCLEOTIDE SEQUENCE [LARGE SCALE GENOMIC DNA]</scope>
    <source>
        <strain evidence="3">Acro-835</strain>
    </source>
</reference>
<dbReference type="PRINTS" id="PR00394">
    <property type="entry name" value="RHSPROTEIN"/>
</dbReference>
<comment type="caution">
    <text evidence="3">The sequence shown here is derived from an EMBL/GenBank/DDBJ whole genome shotgun (WGS) entry which is preliminary data.</text>
</comment>
<evidence type="ECO:0000313" key="4">
    <source>
        <dbReference type="Proteomes" id="UP001515683"/>
    </source>
</evidence>
<proteinExistence type="inferred from homology"/>
<dbReference type="InterPro" id="IPR027472">
    <property type="entry name" value="Pput2613-NH3ase"/>
</dbReference>
<dbReference type="Proteomes" id="UP001515683">
    <property type="component" value="Unassembled WGS sequence"/>
</dbReference>
<organism evidence="3 4">
    <name type="scientific">Candidatus Pantoea multigeneris</name>
    <dbReference type="NCBI Taxonomy" id="2608357"/>
    <lineage>
        <taxon>Bacteria</taxon>
        <taxon>Pseudomonadati</taxon>
        <taxon>Pseudomonadota</taxon>
        <taxon>Gammaproteobacteria</taxon>
        <taxon>Enterobacterales</taxon>
        <taxon>Erwiniaceae</taxon>
        <taxon>Pantoea</taxon>
    </lineage>
</organism>
<evidence type="ECO:0000313" key="3">
    <source>
        <dbReference type="EMBL" id="NIF24400.1"/>
    </source>
</evidence>
<feature type="domain" description="RHS protein conserved region" evidence="2">
    <location>
        <begin position="5"/>
        <end position="40"/>
    </location>
</feature>
<dbReference type="Pfam" id="PF03527">
    <property type="entry name" value="RHS"/>
    <property type="match status" value="1"/>
</dbReference>